<dbReference type="GO" id="GO:0016746">
    <property type="term" value="F:acyltransferase activity"/>
    <property type="evidence" value="ECO:0007669"/>
    <property type="project" value="UniProtKB-KW"/>
</dbReference>
<dbReference type="Pfam" id="PF13673">
    <property type="entry name" value="Acetyltransf_10"/>
    <property type="match status" value="1"/>
</dbReference>
<evidence type="ECO:0000313" key="3">
    <source>
        <dbReference type="EMBL" id="WWP22186.1"/>
    </source>
</evidence>
<proteinExistence type="predicted"/>
<dbReference type="PANTHER" id="PTHR13947:SF37">
    <property type="entry name" value="LD18367P"/>
    <property type="match status" value="1"/>
</dbReference>
<dbReference type="AlphaFoldDB" id="A0ABD8AXA8"/>
<sequence length="153" mass="17837">MQIQEISVWNHDDLVAMLVESSSEGFRHIERLIHEYETGINTFEQEDEALFECRMDDKVVGICGLNRDPYSEVTDTGRIRRLYVMREFRRHGVGRSLMDAVIQKAENHYARLVLYTDQPVAGSFYRDLGFREVTSMEKITHVLELGEKEDGSY</sequence>
<dbReference type="Gene3D" id="3.40.630.30">
    <property type="match status" value="1"/>
</dbReference>
<dbReference type="CDD" id="cd04301">
    <property type="entry name" value="NAT_SF"/>
    <property type="match status" value="1"/>
</dbReference>
<evidence type="ECO:0000313" key="4">
    <source>
        <dbReference type="Proteomes" id="UP001364764"/>
    </source>
</evidence>
<dbReference type="InterPro" id="IPR016181">
    <property type="entry name" value="Acyl_CoA_acyltransferase"/>
</dbReference>
<keyword evidence="1 3" id="KW-0808">Transferase</keyword>
<dbReference type="EMBL" id="CP145892">
    <property type="protein sequence ID" value="WWP22186.1"/>
    <property type="molecule type" value="Genomic_DNA"/>
</dbReference>
<dbReference type="RefSeq" id="WP_036610345.1">
    <property type="nucleotide sequence ID" value="NZ_CP145892.1"/>
</dbReference>
<keyword evidence="3" id="KW-0012">Acyltransferase</keyword>
<name>A0ABD8AXA8_PAEAM</name>
<evidence type="ECO:0000259" key="2">
    <source>
        <dbReference type="PROSITE" id="PS51186"/>
    </source>
</evidence>
<dbReference type="SUPFAM" id="SSF55729">
    <property type="entry name" value="Acyl-CoA N-acyltransferases (Nat)"/>
    <property type="match status" value="1"/>
</dbReference>
<dbReference type="InterPro" id="IPR050769">
    <property type="entry name" value="NAT_camello-type"/>
</dbReference>
<dbReference type="GeneID" id="93475486"/>
<gene>
    <name evidence="3" type="ORF">V6668_08435</name>
</gene>
<dbReference type="EC" id="2.3.1.-" evidence="3"/>
<reference evidence="3 4" key="1">
    <citation type="submission" date="2024-02" db="EMBL/GenBank/DDBJ databases">
        <title>Complete sequences of two Paenibacillus sp. strains and one Lysinibacillus strain isolated from the environment on STAA medium highlight biotechnological potential.</title>
        <authorList>
            <person name="Attere S.A."/>
            <person name="Piche L.C."/>
            <person name="Intertaglia L."/>
            <person name="Lami R."/>
            <person name="Charette S.J."/>
            <person name="Vincent A.T."/>
        </authorList>
    </citation>
    <scope>NUCLEOTIDE SEQUENCE [LARGE SCALE GENOMIC DNA]</scope>
    <source>
        <strain evidence="3 4">Y5S-7</strain>
    </source>
</reference>
<dbReference type="PANTHER" id="PTHR13947">
    <property type="entry name" value="GNAT FAMILY N-ACETYLTRANSFERASE"/>
    <property type="match status" value="1"/>
</dbReference>
<accession>A0ABD8AXA8</accession>
<feature type="domain" description="N-acetyltransferase" evidence="2">
    <location>
        <begin position="1"/>
        <end position="150"/>
    </location>
</feature>
<organism evidence="3 4">
    <name type="scientific">Paenibacillus amylolyticus</name>
    <dbReference type="NCBI Taxonomy" id="1451"/>
    <lineage>
        <taxon>Bacteria</taxon>
        <taxon>Bacillati</taxon>
        <taxon>Bacillota</taxon>
        <taxon>Bacilli</taxon>
        <taxon>Bacillales</taxon>
        <taxon>Paenibacillaceae</taxon>
        <taxon>Paenibacillus</taxon>
    </lineage>
</organism>
<dbReference type="PROSITE" id="PS51186">
    <property type="entry name" value="GNAT"/>
    <property type="match status" value="1"/>
</dbReference>
<dbReference type="InterPro" id="IPR000182">
    <property type="entry name" value="GNAT_dom"/>
</dbReference>
<protein>
    <submittedName>
        <fullName evidence="3">GNAT family N-acetyltransferase</fullName>
        <ecNumber evidence="3">2.3.1.-</ecNumber>
    </submittedName>
</protein>
<dbReference type="Proteomes" id="UP001364764">
    <property type="component" value="Chromosome"/>
</dbReference>
<evidence type="ECO:0000256" key="1">
    <source>
        <dbReference type="ARBA" id="ARBA00022679"/>
    </source>
</evidence>